<comment type="caution">
    <text evidence="2">The sequence shown here is derived from an EMBL/GenBank/DDBJ whole genome shotgun (WGS) entry which is preliminary data.</text>
</comment>
<accession>A0A5S5DUF7</accession>
<dbReference type="Pfam" id="PF04379">
    <property type="entry name" value="DUF525"/>
    <property type="match status" value="1"/>
</dbReference>
<dbReference type="InterPro" id="IPR007474">
    <property type="entry name" value="ApaG_domain"/>
</dbReference>
<evidence type="ECO:0000313" key="3">
    <source>
        <dbReference type="Proteomes" id="UP000323136"/>
    </source>
</evidence>
<dbReference type="Gene3D" id="2.60.40.1470">
    <property type="entry name" value="ApaG domain"/>
    <property type="match status" value="1"/>
</dbReference>
<dbReference type="RefSeq" id="WP_148868247.1">
    <property type="nucleotide sequence ID" value="NZ_VNIA01000001.1"/>
</dbReference>
<keyword evidence="3" id="KW-1185">Reference proteome</keyword>
<reference evidence="2 3" key="1">
    <citation type="submission" date="2019-07" db="EMBL/GenBank/DDBJ databases">
        <title>Genomic Encyclopedia of Type Strains, Phase IV (KMG-IV): sequencing the most valuable type-strain genomes for metagenomic binning, comparative biology and taxonomic classification.</title>
        <authorList>
            <person name="Goeker M."/>
        </authorList>
    </citation>
    <scope>NUCLEOTIDE SEQUENCE [LARGE SCALE GENOMIC DNA]</scope>
    <source>
        <strain evidence="2 3">DSM 18961</strain>
    </source>
</reference>
<dbReference type="SUPFAM" id="SSF110069">
    <property type="entry name" value="ApaG-like"/>
    <property type="match status" value="1"/>
</dbReference>
<dbReference type="Proteomes" id="UP000323136">
    <property type="component" value="Unassembled WGS sequence"/>
</dbReference>
<feature type="domain" description="ApaG" evidence="1">
    <location>
        <begin position="3"/>
        <end position="128"/>
    </location>
</feature>
<dbReference type="PANTHER" id="PTHR14289">
    <property type="entry name" value="F-BOX ONLY PROTEIN 3"/>
    <property type="match status" value="1"/>
</dbReference>
<dbReference type="PANTHER" id="PTHR14289:SF16">
    <property type="entry name" value="POLYMERASE DELTA-INTERACTING PROTEIN 2"/>
    <property type="match status" value="1"/>
</dbReference>
<gene>
    <name evidence="2" type="ORF">C7447_101127</name>
</gene>
<protein>
    <submittedName>
        <fullName evidence="2">Uncharacterized protein affecting Mg2+/Co2+ transport</fullName>
    </submittedName>
</protein>
<dbReference type="EMBL" id="VNIA01000001">
    <property type="protein sequence ID" value="TYP99527.1"/>
    <property type="molecule type" value="Genomic_DNA"/>
</dbReference>
<dbReference type="OrthoDB" id="9795226at2"/>
<dbReference type="NCBIfam" id="NF003967">
    <property type="entry name" value="PRK05461.1"/>
    <property type="match status" value="1"/>
</dbReference>
<proteinExistence type="predicted"/>
<dbReference type="PROSITE" id="PS51087">
    <property type="entry name" value="APAG"/>
    <property type="match status" value="1"/>
</dbReference>
<evidence type="ECO:0000259" key="1">
    <source>
        <dbReference type="PROSITE" id="PS51087"/>
    </source>
</evidence>
<dbReference type="GO" id="GO:0070987">
    <property type="term" value="P:error-free translesion synthesis"/>
    <property type="evidence" value="ECO:0007669"/>
    <property type="project" value="TreeGrafter"/>
</dbReference>
<name>A0A5S5DUF7_9FLAO</name>
<sequence length="128" mass="14777">MFQQITKGIKISVKTTYNGIITRGHFNYHAFSYFITIENKSKDTVQLLERYWTIHDSLNKTEFIEGEGVVGQKPILHPNDEYNYKSNCFLLSTHGAMSGNYKMIKTESTERFLVTIPTFQLTTTPTLN</sequence>
<organism evidence="2 3">
    <name type="scientific">Tenacibaculum adriaticum</name>
    <dbReference type="NCBI Taxonomy" id="413713"/>
    <lineage>
        <taxon>Bacteria</taxon>
        <taxon>Pseudomonadati</taxon>
        <taxon>Bacteroidota</taxon>
        <taxon>Flavobacteriia</taxon>
        <taxon>Flavobacteriales</taxon>
        <taxon>Flavobacteriaceae</taxon>
        <taxon>Tenacibaculum</taxon>
    </lineage>
</organism>
<evidence type="ECO:0000313" key="2">
    <source>
        <dbReference type="EMBL" id="TYP99527.1"/>
    </source>
</evidence>
<dbReference type="AlphaFoldDB" id="A0A5S5DUF7"/>
<dbReference type="InterPro" id="IPR036767">
    <property type="entry name" value="ApaG_sf"/>
</dbReference>